<dbReference type="AlphaFoldDB" id="F8KGN3"/>
<protein>
    <submittedName>
        <fullName evidence="3">Putative glycosyltransferase</fullName>
    </submittedName>
</protein>
<evidence type="ECO:0000313" key="3">
    <source>
        <dbReference type="EMBL" id="CCC04634.1"/>
    </source>
</evidence>
<keyword evidence="1" id="KW-1133">Transmembrane helix</keyword>
<keyword evidence="1" id="KW-0812">Transmembrane</keyword>
<dbReference type="InterPro" id="IPR029044">
    <property type="entry name" value="Nucleotide-diphossugar_trans"/>
</dbReference>
<dbReference type="GO" id="GO:0016740">
    <property type="term" value="F:transferase activity"/>
    <property type="evidence" value="ECO:0007669"/>
    <property type="project" value="UniProtKB-KW"/>
</dbReference>
<evidence type="ECO:0000259" key="2">
    <source>
        <dbReference type="Pfam" id="PF00535"/>
    </source>
</evidence>
<dbReference type="RefSeq" id="WP_003676725.1">
    <property type="nucleotide sequence ID" value="NZ_JBKZDC010000049.1"/>
</dbReference>
<dbReference type="SUPFAM" id="SSF53448">
    <property type="entry name" value="Nucleotide-diphospho-sugar transferases"/>
    <property type="match status" value="1"/>
</dbReference>
<dbReference type="EMBL" id="FR854372">
    <property type="protein sequence ID" value="CCC04634.1"/>
    <property type="molecule type" value="Genomic_DNA"/>
</dbReference>
<evidence type="ECO:0000256" key="1">
    <source>
        <dbReference type="SAM" id="Phobius"/>
    </source>
</evidence>
<dbReference type="PANTHER" id="PTHR22916">
    <property type="entry name" value="GLYCOSYLTRANSFERASE"/>
    <property type="match status" value="1"/>
</dbReference>
<dbReference type="HOGENOM" id="CLU_025996_25_0_9"/>
<feature type="transmembrane region" description="Helical" evidence="1">
    <location>
        <begin position="286"/>
        <end position="305"/>
    </location>
</feature>
<accession>F8KGN3</accession>
<dbReference type="InterPro" id="IPR001173">
    <property type="entry name" value="Glyco_trans_2-like"/>
</dbReference>
<organism evidence="3">
    <name type="scientific">Limosilactobacillus reuteri subsp. suis (strain ATCC 53608 / LMG 31752 / 1063)</name>
    <name type="common">Lactobacillus reuteri</name>
    <dbReference type="NCBI Taxonomy" id="927703"/>
    <lineage>
        <taxon>Bacteria</taxon>
        <taxon>Bacillati</taxon>
        <taxon>Bacillota</taxon>
        <taxon>Bacilli</taxon>
        <taxon>Lactobacillales</taxon>
        <taxon>Lactobacillaceae</taxon>
        <taxon>Limosilactobacillus</taxon>
    </lineage>
</organism>
<reference evidence="3" key="1">
    <citation type="journal article" date="2011" name="J. Bacteriol.">
        <title>Genome sequence of the vertebrate gut symbiont Lactobacillus reuteri ATCC 53608.</title>
        <authorList>
            <person name="Heavens D."/>
            <person name="Tailford L.E."/>
            <person name="Crossman L."/>
            <person name="Jeffers F."/>
            <person name="Mackenzie D.A."/>
            <person name="Caccamo M."/>
            <person name="Juge N."/>
        </authorList>
    </citation>
    <scope>NUCLEOTIDE SEQUENCE [LARGE SCALE GENOMIC DNA]</scope>
    <source>
        <strain evidence="3">ATCC 53608</strain>
    </source>
</reference>
<feature type="domain" description="Glycosyltransferase 2-like" evidence="2">
    <location>
        <begin position="2"/>
        <end position="158"/>
    </location>
</feature>
<proteinExistence type="predicted"/>
<gene>
    <name evidence="3" type="ORF">LRATCC53608_1880</name>
</gene>
<dbReference type="Gene3D" id="3.90.550.10">
    <property type="entry name" value="Spore Coat Polysaccharide Biosynthesis Protein SpsA, Chain A"/>
    <property type="match status" value="1"/>
</dbReference>
<keyword evidence="3" id="KW-0808">Transferase</keyword>
<sequence length="314" mass="36276">MSIIIPVFNGHNFILNCLRSIENQDNEEVEVIVVNDGSTDDTKNIVENATFENITLKMINQSNKGVSSARNTGIREARGKYLLFLDADDTLIPNILFETKKILVQHNPDLILGKTSSASQSSLTNDKTKRIDMNIAVEKVLNGETGGYLGCKIFKRNISKEVMFDKNINICEDLYFTLLFLLRSNKIFWFKEPLYNYTQRVDSISHSFSNLIDENNNWKYVTVISKIQEKFHKYPVAEKYIYRTLISYEIDGIITLLSHPDNYLTLKKLRYQLRKEIPKIFLKQNISFFQSIVAVSLAFVPIAILRKIKQKIKD</sequence>
<name>F8KGN3_LIMR5</name>
<reference evidence="3" key="2">
    <citation type="submission" date="2011-05" db="EMBL/GenBank/DDBJ databases">
        <authorList>
            <person name="Davey R."/>
        </authorList>
    </citation>
    <scope>NUCLEOTIDE SEQUENCE</scope>
    <source>
        <strain evidence="3">ATCC 53608</strain>
    </source>
</reference>
<dbReference type="Pfam" id="PF00535">
    <property type="entry name" value="Glycos_transf_2"/>
    <property type="match status" value="1"/>
</dbReference>
<dbReference type="CDD" id="cd00761">
    <property type="entry name" value="Glyco_tranf_GTA_type"/>
    <property type="match status" value="1"/>
</dbReference>
<keyword evidence="1" id="KW-0472">Membrane</keyword>